<dbReference type="RefSeq" id="WP_284204412.1">
    <property type="nucleotide sequence ID" value="NZ_BSPQ01000013.1"/>
</dbReference>
<dbReference type="GO" id="GO:0016740">
    <property type="term" value="F:transferase activity"/>
    <property type="evidence" value="ECO:0007669"/>
    <property type="project" value="UniProtKB-KW"/>
</dbReference>
<feature type="domain" description="Glycosyltransferase subfamily 4-like N-terminal" evidence="2">
    <location>
        <begin position="13"/>
        <end position="171"/>
    </location>
</feature>
<protein>
    <submittedName>
        <fullName evidence="3">Glycosyl transferase</fullName>
    </submittedName>
</protein>
<dbReference type="SUPFAM" id="SSF53756">
    <property type="entry name" value="UDP-Glycosyltransferase/glycogen phosphorylase"/>
    <property type="match status" value="1"/>
</dbReference>
<organism evidence="3 4">
    <name type="scientific">Psychromonas marina</name>
    <dbReference type="NCBI Taxonomy" id="88364"/>
    <lineage>
        <taxon>Bacteria</taxon>
        <taxon>Pseudomonadati</taxon>
        <taxon>Pseudomonadota</taxon>
        <taxon>Gammaproteobacteria</taxon>
        <taxon>Alteromonadales</taxon>
        <taxon>Psychromonadaceae</taxon>
        <taxon>Psychromonas</taxon>
    </lineage>
</organism>
<keyword evidence="4" id="KW-1185">Reference proteome</keyword>
<feature type="domain" description="Glycosyl transferase family 1" evidence="1">
    <location>
        <begin position="183"/>
        <end position="332"/>
    </location>
</feature>
<sequence length="370" mass="40855">MKTIIQVVQHLRPGGIETLVLDLLAFSQADETTIIVSLEGELESAIEAWPKLAPYRDRLIFVNKTPGLTPSLIFTLAKLFKKLNAHAIHTHHIGPLLYAGFAARLSSIKHLIHTEHDAWHLNDKKRCLLQRFVIKAVRPTLVADAKTVANQMQLKLQCANKINVIHNGINSQLFIPGDQCLARQGLNLPQHVTLIGCSGRMEVVKGQSVLLHALTALPDNIHLAFAGGGSTEQQLQALALKLGINKRVHFLGRLDNMPIFYQALDIFCLPSLNEGFPLSPLEAQSCNIKTLVTDVGASKETLCPESGQFVIADNAQEMARTLLSMLQDHKTYQPREFVKQHGEVRTMAQAYASLRFVGNNKAAILGDSRL</sequence>
<proteinExistence type="predicted"/>
<reference evidence="4" key="1">
    <citation type="journal article" date="2019" name="Int. J. Syst. Evol. Microbiol.">
        <title>The Global Catalogue of Microorganisms (GCM) 10K type strain sequencing project: providing services to taxonomists for standard genome sequencing and annotation.</title>
        <authorList>
            <consortium name="The Broad Institute Genomics Platform"/>
            <consortium name="The Broad Institute Genome Sequencing Center for Infectious Disease"/>
            <person name="Wu L."/>
            <person name="Ma J."/>
        </authorList>
    </citation>
    <scope>NUCLEOTIDE SEQUENCE [LARGE SCALE GENOMIC DNA]</scope>
    <source>
        <strain evidence="4">NBRC 103166</strain>
    </source>
</reference>
<dbReference type="Pfam" id="PF13439">
    <property type="entry name" value="Glyco_transf_4"/>
    <property type="match status" value="1"/>
</dbReference>
<accession>A0ABQ6E282</accession>
<gene>
    <name evidence="3" type="ORF">GCM10007916_23570</name>
</gene>
<evidence type="ECO:0000259" key="2">
    <source>
        <dbReference type="Pfam" id="PF13439"/>
    </source>
</evidence>
<evidence type="ECO:0000313" key="4">
    <source>
        <dbReference type="Proteomes" id="UP001157353"/>
    </source>
</evidence>
<dbReference type="EMBL" id="BSPQ01000013">
    <property type="protein sequence ID" value="GLS91288.1"/>
    <property type="molecule type" value="Genomic_DNA"/>
</dbReference>
<evidence type="ECO:0000313" key="3">
    <source>
        <dbReference type="EMBL" id="GLS91288.1"/>
    </source>
</evidence>
<dbReference type="Proteomes" id="UP001157353">
    <property type="component" value="Unassembled WGS sequence"/>
</dbReference>
<dbReference type="Pfam" id="PF00534">
    <property type="entry name" value="Glycos_transf_1"/>
    <property type="match status" value="1"/>
</dbReference>
<dbReference type="Gene3D" id="3.40.50.2000">
    <property type="entry name" value="Glycogen Phosphorylase B"/>
    <property type="match status" value="2"/>
</dbReference>
<evidence type="ECO:0000259" key="1">
    <source>
        <dbReference type="Pfam" id="PF00534"/>
    </source>
</evidence>
<dbReference type="PANTHER" id="PTHR12526">
    <property type="entry name" value="GLYCOSYLTRANSFERASE"/>
    <property type="match status" value="1"/>
</dbReference>
<dbReference type="InterPro" id="IPR001296">
    <property type="entry name" value="Glyco_trans_1"/>
</dbReference>
<dbReference type="InterPro" id="IPR028098">
    <property type="entry name" value="Glyco_trans_4-like_N"/>
</dbReference>
<keyword evidence="3" id="KW-0808">Transferase</keyword>
<name>A0ABQ6E282_9GAMM</name>
<comment type="caution">
    <text evidence="3">The sequence shown here is derived from an EMBL/GenBank/DDBJ whole genome shotgun (WGS) entry which is preliminary data.</text>
</comment>